<protein>
    <submittedName>
        <fullName evidence="1">Unannotated protein</fullName>
    </submittedName>
</protein>
<evidence type="ECO:0000313" key="1">
    <source>
        <dbReference type="EMBL" id="CAB4943193.1"/>
    </source>
</evidence>
<organism evidence="1">
    <name type="scientific">freshwater metagenome</name>
    <dbReference type="NCBI Taxonomy" id="449393"/>
    <lineage>
        <taxon>unclassified sequences</taxon>
        <taxon>metagenomes</taxon>
        <taxon>ecological metagenomes</taxon>
    </lineage>
</organism>
<dbReference type="AlphaFoldDB" id="A0A6J7JJB4"/>
<reference evidence="1" key="1">
    <citation type="submission" date="2020-05" db="EMBL/GenBank/DDBJ databases">
        <authorList>
            <person name="Chiriac C."/>
            <person name="Salcher M."/>
            <person name="Ghai R."/>
            <person name="Kavagutti S V."/>
        </authorList>
    </citation>
    <scope>NUCLEOTIDE SEQUENCE</scope>
</reference>
<proteinExistence type="predicted"/>
<name>A0A6J7JJB4_9ZZZZ</name>
<gene>
    <name evidence="1" type="ORF">UFOPK3786_00189</name>
</gene>
<dbReference type="EMBL" id="CAFBNK010000017">
    <property type="protein sequence ID" value="CAB4943193.1"/>
    <property type="molecule type" value="Genomic_DNA"/>
</dbReference>
<sequence length="61" mass="6195">MSANSSTNTWQTPAPVSIVGTVDSSTTMRISAALPRGITKSTLPRALSSALTVARSSDGTS</sequence>
<accession>A0A6J7JJB4</accession>